<accession>G8ZPS2</accession>
<organism evidence="2 3">
    <name type="scientific">Torulaspora delbrueckii</name>
    <name type="common">Yeast</name>
    <name type="synonym">Candida colliculosa</name>
    <dbReference type="NCBI Taxonomy" id="4950"/>
    <lineage>
        <taxon>Eukaryota</taxon>
        <taxon>Fungi</taxon>
        <taxon>Dikarya</taxon>
        <taxon>Ascomycota</taxon>
        <taxon>Saccharomycotina</taxon>
        <taxon>Saccharomycetes</taxon>
        <taxon>Saccharomycetales</taxon>
        <taxon>Saccharomycetaceae</taxon>
        <taxon>Torulaspora</taxon>
    </lineage>
</organism>
<dbReference type="eggNOG" id="ENOG502S5U2">
    <property type="taxonomic scope" value="Eukaryota"/>
</dbReference>
<proteinExistence type="predicted"/>
<dbReference type="HOGENOM" id="CLU_880183_0_0_1"/>
<dbReference type="InParanoid" id="G8ZPS2"/>
<feature type="compositionally biased region" description="Basic and acidic residues" evidence="1">
    <location>
        <begin position="148"/>
        <end position="168"/>
    </location>
</feature>
<sequence>MIAQNGTLVILFKDFRSAASLKPGVYFGMKAGLNCIRFNQVSGEFVFPIGGDGTDANLEMFVFERRPRLKNSRLGRRRDLIDRCTDCYYKRPISKSSENCIEWKSVELKLTKAQIVFVVDIEFYPNVPVLPLKDGSNAHSTIQEDEPNDIHPDQDIRKPSLRKSDETPKVSVKLRKHDKIKYAISSFRKENRKDLKVDADMVYYDLDSLSNPTSAPEMYQHGNLLSYEDLASAEADEFHDFMKLVRSESAEDEVLPVDVSPHTFFNEAANRLKYSERLNFMNAFSSGNIKLTSYLGGGNWSKSLLSRAVFDWYLQPGINSLSGPPVPPKCPKGMLWEEYYLLNHELYTKDVLR</sequence>
<dbReference type="RefSeq" id="XP_003679827.1">
    <property type="nucleotide sequence ID" value="XM_003679779.1"/>
</dbReference>
<dbReference type="Proteomes" id="UP000005627">
    <property type="component" value="Chromosome 2"/>
</dbReference>
<evidence type="ECO:0000256" key="1">
    <source>
        <dbReference type="SAM" id="MobiDB-lite"/>
    </source>
</evidence>
<protein>
    <submittedName>
        <fullName evidence="2">Uncharacterized protein</fullName>
    </submittedName>
</protein>
<dbReference type="GeneID" id="11504774"/>
<evidence type="ECO:0000313" key="3">
    <source>
        <dbReference type="Proteomes" id="UP000005627"/>
    </source>
</evidence>
<dbReference type="EMBL" id="HE616743">
    <property type="protein sequence ID" value="CCE90616.1"/>
    <property type="molecule type" value="Genomic_DNA"/>
</dbReference>
<dbReference type="KEGG" id="tdl:TDEL_0B04870"/>
<feature type="region of interest" description="Disordered" evidence="1">
    <location>
        <begin position="138"/>
        <end position="169"/>
    </location>
</feature>
<name>G8ZPS2_TORDE</name>
<dbReference type="OrthoDB" id="4068241at2759"/>
<keyword evidence="3" id="KW-1185">Reference proteome</keyword>
<dbReference type="AlphaFoldDB" id="G8ZPS2"/>
<reference evidence="2 3" key="1">
    <citation type="journal article" date="2011" name="Proc. Natl. Acad. Sci. U.S.A.">
        <title>Evolutionary erosion of yeast sex chromosomes by mating-type switching accidents.</title>
        <authorList>
            <person name="Gordon J.L."/>
            <person name="Armisen D."/>
            <person name="Proux-Wera E."/>
            <person name="Oheigeartaigh S.S."/>
            <person name="Byrne K.P."/>
            <person name="Wolfe K.H."/>
        </authorList>
    </citation>
    <scope>NUCLEOTIDE SEQUENCE [LARGE SCALE GENOMIC DNA]</scope>
    <source>
        <strain evidence="3">ATCC 10662 / CBS 1146 / NBRC 0425 / NCYC 2629 / NRRL Y-866</strain>
    </source>
</reference>
<evidence type="ECO:0000313" key="2">
    <source>
        <dbReference type="EMBL" id="CCE90616.1"/>
    </source>
</evidence>
<gene>
    <name evidence="2" type="primary">TDEL0B04870</name>
    <name evidence="2" type="ORF">TDEL_0B04870</name>
</gene>